<dbReference type="InterPro" id="IPR002619">
    <property type="entry name" value="CX"/>
</dbReference>
<dbReference type="InterPro" id="IPR000719">
    <property type="entry name" value="Prot_kinase_dom"/>
</dbReference>
<dbReference type="Gene3D" id="1.10.510.10">
    <property type="entry name" value="Transferase(Phosphotransferase) domain 1"/>
    <property type="match status" value="1"/>
</dbReference>
<feature type="compositionally biased region" description="Low complexity" evidence="1">
    <location>
        <begin position="31"/>
        <end position="41"/>
    </location>
</feature>
<keyword evidence="4" id="KW-1185">Reference proteome</keyword>
<dbReference type="InterPro" id="IPR001245">
    <property type="entry name" value="Ser-Thr/Tyr_kinase_cat_dom"/>
</dbReference>
<keyword evidence="2" id="KW-0812">Transmembrane</keyword>
<dbReference type="GO" id="GO:0004713">
    <property type="term" value="F:protein tyrosine kinase activity"/>
    <property type="evidence" value="ECO:0007669"/>
    <property type="project" value="InterPro"/>
</dbReference>
<dbReference type="PROSITE" id="PS00109">
    <property type="entry name" value="PROTEIN_KINASE_TYR"/>
    <property type="match status" value="1"/>
</dbReference>
<accession>A0A915LH83</accession>
<dbReference type="Pfam" id="PF01705">
    <property type="entry name" value="CX"/>
    <property type="match status" value="1"/>
</dbReference>
<feature type="region of interest" description="Disordered" evidence="1">
    <location>
        <begin position="17"/>
        <end position="51"/>
    </location>
</feature>
<dbReference type="AlphaFoldDB" id="A0A915LH83"/>
<keyword evidence="2" id="KW-1133">Transmembrane helix</keyword>
<dbReference type="GO" id="GO:0005524">
    <property type="term" value="F:ATP binding"/>
    <property type="evidence" value="ECO:0007669"/>
    <property type="project" value="InterPro"/>
</dbReference>
<evidence type="ECO:0000313" key="5">
    <source>
        <dbReference type="WBParaSite" id="scaffold1115_cov163.g2505"/>
    </source>
</evidence>
<evidence type="ECO:0000256" key="1">
    <source>
        <dbReference type="SAM" id="MobiDB-lite"/>
    </source>
</evidence>
<sequence>MLKICCLTQRATTAFSKRNNIKERKRKTERGSSAARGSSAKSGGGGGGWFGGGSKSSSGSGHYSGKSGGYHGGSGGGFYRSNYREKGLGSRSRSDMFKNMIVGAAAGYLTYQAGKAIIRSMSAPMTWNNRDYYWGSQYYPGGTHHSDRTMCRMPVEPDDPKFGKVYTPDGSQPKEIVWSCPYNEECCGYECCPGRGSSGGFGYGSRYWNSGPGLGFGTIILILLLLCCLFFIIKAVYDKRKNNMGNANLQNNKGEYQRANVNYEAQPPAAPPPYPAAPEYPVHIEVGSGEFGEVAVKQIQPEKLISHHSSFLQEAAIMTKMRHENVIQMFGVVLDIKAIMIVSELASCGSLLECLKSKAWHPSLSVDVLCDFALQISNGMKYLSSQRLIHRDLAARNILVHSPSKVKILKDKEKVSFA</sequence>
<reference evidence="5" key="1">
    <citation type="submission" date="2022-11" db="UniProtKB">
        <authorList>
            <consortium name="WormBaseParasite"/>
        </authorList>
    </citation>
    <scope>IDENTIFICATION</scope>
</reference>
<feature type="compositionally biased region" description="Gly residues" evidence="1">
    <location>
        <begin position="42"/>
        <end position="51"/>
    </location>
</feature>
<name>A0A915LH83_MELJA</name>
<proteinExistence type="predicted"/>
<evidence type="ECO:0000256" key="2">
    <source>
        <dbReference type="SAM" id="Phobius"/>
    </source>
</evidence>
<keyword evidence="2" id="KW-0472">Membrane</keyword>
<dbReference type="InterPro" id="IPR020635">
    <property type="entry name" value="Tyr_kinase_cat_dom"/>
</dbReference>
<feature type="transmembrane region" description="Helical" evidence="2">
    <location>
        <begin position="214"/>
        <end position="237"/>
    </location>
</feature>
<dbReference type="PANTHER" id="PTHR47520">
    <property type="entry name" value="CX DOMAIN-CONTAINING PROTEIN-RELATED"/>
    <property type="match status" value="1"/>
</dbReference>
<dbReference type="PROSITE" id="PS50011">
    <property type="entry name" value="PROTEIN_KINASE_DOM"/>
    <property type="match status" value="1"/>
</dbReference>
<dbReference type="Pfam" id="PF07714">
    <property type="entry name" value="PK_Tyr_Ser-Thr"/>
    <property type="match status" value="1"/>
</dbReference>
<dbReference type="InterPro" id="IPR011009">
    <property type="entry name" value="Kinase-like_dom_sf"/>
</dbReference>
<organism evidence="4 5">
    <name type="scientific">Meloidogyne javanica</name>
    <name type="common">Root-knot nematode worm</name>
    <dbReference type="NCBI Taxonomy" id="6303"/>
    <lineage>
        <taxon>Eukaryota</taxon>
        <taxon>Metazoa</taxon>
        <taxon>Ecdysozoa</taxon>
        <taxon>Nematoda</taxon>
        <taxon>Chromadorea</taxon>
        <taxon>Rhabditida</taxon>
        <taxon>Tylenchina</taxon>
        <taxon>Tylenchomorpha</taxon>
        <taxon>Tylenchoidea</taxon>
        <taxon>Meloidogynidae</taxon>
        <taxon>Meloidogyninae</taxon>
        <taxon>Meloidogyne</taxon>
        <taxon>Meloidogyne incognita group</taxon>
    </lineage>
</organism>
<dbReference type="Proteomes" id="UP000887561">
    <property type="component" value="Unplaced"/>
</dbReference>
<protein>
    <submittedName>
        <fullName evidence="5">Protein kinase domain-containing protein</fullName>
    </submittedName>
</protein>
<dbReference type="InterPro" id="IPR008266">
    <property type="entry name" value="Tyr_kinase_AS"/>
</dbReference>
<dbReference type="PANTHER" id="PTHR47520:SF11">
    <property type="entry name" value="CX DOMAIN-CONTAINING PROTEIN"/>
    <property type="match status" value="1"/>
</dbReference>
<dbReference type="SUPFAM" id="SSF56112">
    <property type="entry name" value="Protein kinase-like (PK-like)"/>
    <property type="match status" value="1"/>
</dbReference>
<dbReference type="WBParaSite" id="scaffold1115_cov163.g2505">
    <property type="protein sequence ID" value="scaffold1115_cov163.g2505"/>
    <property type="gene ID" value="scaffold1115_cov163.g2505"/>
</dbReference>
<feature type="domain" description="Protein kinase" evidence="3">
    <location>
        <begin position="280"/>
        <end position="418"/>
    </location>
</feature>
<evidence type="ECO:0000259" key="3">
    <source>
        <dbReference type="PROSITE" id="PS50011"/>
    </source>
</evidence>
<evidence type="ECO:0000313" key="4">
    <source>
        <dbReference type="Proteomes" id="UP000887561"/>
    </source>
</evidence>
<dbReference type="SMART" id="SM00219">
    <property type="entry name" value="TyrKc"/>
    <property type="match status" value="1"/>
</dbReference>